<dbReference type="SMART" id="SM00843">
    <property type="entry name" value="Ftsk_gamma"/>
    <property type="match status" value="1"/>
</dbReference>
<dbReference type="InterPro" id="IPR036390">
    <property type="entry name" value="WH_DNA-bd_sf"/>
</dbReference>
<dbReference type="Proteomes" id="UP000036168">
    <property type="component" value="Unassembled WGS sequence"/>
</dbReference>
<protein>
    <recommendedName>
        <fullName evidence="1">FtsK gamma domain-containing protein</fullName>
    </recommendedName>
</protein>
<sequence length="85" mass="9828">MVNVVLRQNSGRDGKVRELACTSLNERCAIKMDRPTYEEVENWVMQNPTGDYSMSIATIQRRFRIGYQRAAMFMERLEKNGIVGP</sequence>
<dbReference type="Gene3D" id="1.10.10.10">
    <property type="entry name" value="Winged helix-like DNA-binding domain superfamily/Winged helix DNA-binding domain"/>
    <property type="match status" value="1"/>
</dbReference>
<dbReference type="AlphaFoldDB" id="A0A0T6BI47"/>
<accession>A0A0T6BI47</accession>
<dbReference type="InterPro" id="IPR036388">
    <property type="entry name" value="WH-like_DNA-bd_sf"/>
</dbReference>
<comment type="caution">
    <text evidence="2">The sequence shown here is derived from an EMBL/GenBank/DDBJ whole genome shotgun (WGS) entry which is preliminary data.</text>
</comment>
<dbReference type="SUPFAM" id="SSF46785">
    <property type="entry name" value="Winged helix' DNA-binding domain"/>
    <property type="match status" value="1"/>
</dbReference>
<dbReference type="Pfam" id="PF09397">
    <property type="entry name" value="FtsK_gamma"/>
    <property type="match status" value="1"/>
</dbReference>
<dbReference type="EMBL" id="LECW02000082">
    <property type="protein sequence ID" value="KRT87121.1"/>
    <property type="molecule type" value="Genomic_DNA"/>
</dbReference>
<evidence type="ECO:0000313" key="2">
    <source>
        <dbReference type="EMBL" id="KRT87121.1"/>
    </source>
</evidence>
<reference evidence="2 3" key="1">
    <citation type="journal article" date="2015" name="Int. J. Syst. Evol. Microbiol.">
        <title>Bacillus glycinifermentans sp. nov., isolated from fermented soybean paste.</title>
        <authorList>
            <person name="Kim S.J."/>
            <person name="Dunlap C.A."/>
            <person name="Kwon S.W."/>
            <person name="Rooney A.P."/>
        </authorList>
    </citation>
    <scope>NUCLEOTIDE SEQUENCE [LARGE SCALE GENOMIC DNA]</scope>
    <source>
        <strain evidence="2 3">GO-13</strain>
    </source>
</reference>
<evidence type="ECO:0000313" key="3">
    <source>
        <dbReference type="Proteomes" id="UP000036168"/>
    </source>
</evidence>
<feature type="domain" description="FtsK gamma" evidence="1">
    <location>
        <begin position="30"/>
        <end position="85"/>
    </location>
</feature>
<name>A0A0T6BI47_9BACI</name>
<organism evidence="2 3">
    <name type="scientific">Bacillus glycinifermentans</name>
    <dbReference type="NCBI Taxonomy" id="1664069"/>
    <lineage>
        <taxon>Bacteria</taxon>
        <taxon>Bacillati</taxon>
        <taxon>Bacillota</taxon>
        <taxon>Bacilli</taxon>
        <taxon>Bacillales</taxon>
        <taxon>Bacillaceae</taxon>
        <taxon>Bacillus</taxon>
    </lineage>
</organism>
<dbReference type="InterPro" id="IPR018541">
    <property type="entry name" value="Ftsk_gamma"/>
</dbReference>
<evidence type="ECO:0000259" key="1">
    <source>
        <dbReference type="SMART" id="SM00843"/>
    </source>
</evidence>
<gene>
    <name evidence="2" type="ORF">AB447_209135</name>
</gene>
<proteinExistence type="predicted"/>